<proteinExistence type="predicted"/>
<reference evidence="1" key="2">
    <citation type="submission" date="2020-07" db="EMBL/GenBank/DDBJ databases">
        <authorList>
            <person name="Vera ALvarez R."/>
            <person name="Arias-Moreno D.M."/>
            <person name="Jimenez-Jacinto V."/>
            <person name="Jimenez-Bremont J.F."/>
            <person name="Swaminathan K."/>
            <person name="Moose S.P."/>
            <person name="Guerrero-Gonzalez M.L."/>
            <person name="Marino-Ramirez L."/>
            <person name="Landsman D."/>
            <person name="Rodriguez-Kessler M."/>
            <person name="Delgado-Sanchez P."/>
        </authorList>
    </citation>
    <scope>NUCLEOTIDE SEQUENCE</scope>
    <source>
        <tissue evidence="1">Cladode</tissue>
    </source>
</reference>
<dbReference type="EMBL" id="GISG01223142">
    <property type="protein sequence ID" value="MBA4664265.1"/>
    <property type="molecule type" value="Transcribed_RNA"/>
</dbReference>
<accession>A0A7C9EGZ6</accession>
<organism evidence="1">
    <name type="scientific">Opuntia streptacantha</name>
    <name type="common">Prickly pear cactus</name>
    <name type="synonym">Opuntia cardona</name>
    <dbReference type="NCBI Taxonomy" id="393608"/>
    <lineage>
        <taxon>Eukaryota</taxon>
        <taxon>Viridiplantae</taxon>
        <taxon>Streptophyta</taxon>
        <taxon>Embryophyta</taxon>
        <taxon>Tracheophyta</taxon>
        <taxon>Spermatophyta</taxon>
        <taxon>Magnoliopsida</taxon>
        <taxon>eudicotyledons</taxon>
        <taxon>Gunneridae</taxon>
        <taxon>Pentapetalae</taxon>
        <taxon>Caryophyllales</taxon>
        <taxon>Cactineae</taxon>
        <taxon>Cactaceae</taxon>
        <taxon>Opuntioideae</taxon>
        <taxon>Opuntia</taxon>
    </lineage>
</organism>
<dbReference type="AlphaFoldDB" id="A0A7C9EGZ6"/>
<evidence type="ECO:0000313" key="1">
    <source>
        <dbReference type="EMBL" id="MBA4664265.1"/>
    </source>
</evidence>
<reference evidence="1" key="1">
    <citation type="journal article" date="2013" name="J. Plant Res.">
        <title>Effect of fungi and light on seed germination of three Opuntia species from semiarid lands of central Mexico.</title>
        <authorList>
            <person name="Delgado-Sanchez P."/>
            <person name="Jimenez-Bremont J.F."/>
            <person name="Guerrero-Gonzalez Mde L."/>
            <person name="Flores J."/>
        </authorList>
    </citation>
    <scope>NUCLEOTIDE SEQUENCE</scope>
    <source>
        <tissue evidence="1">Cladode</tissue>
    </source>
</reference>
<dbReference type="PROSITE" id="PS51257">
    <property type="entry name" value="PROKAR_LIPOPROTEIN"/>
    <property type="match status" value="1"/>
</dbReference>
<sequence>MGRCLFYLHKRQPQFMNIGRQAFQTMHSLLQSCIFNLQPCIFHAVIRPSLRISHRWEIFYATKPTLQRSPLQQVFKLPISPVNKNSSLTSVGKSIPLSALFCSFL</sequence>
<protein>
    <submittedName>
        <fullName evidence="1">Uncharacterized protein</fullName>
    </submittedName>
</protein>
<name>A0A7C9EGZ6_OPUST</name>